<feature type="non-terminal residue" evidence="1">
    <location>
        <position position="1"/>
    </location>
</feature>
<dbReference type="eggNOG" id="ENOG502RQQZ">
    <property type="taxonomic scope" value="Eukaryota"/>
</dbReference>
<dbReference type="InParanoid" id="G3APH3"/>
<dbReference type="OrthoDB" id="2020070at2759"/>
<dbReference type="HOGENOM" id="CLU_510886_0_0_1"/>
<gene>
    <name evidence="1" type="ORF">SPAPADRAFT_61227</name>
</gene>
<dbReference type="AlphaFoldDB" id="G3APH3"/>
<keyword evidence="2" id="KW-1185">Reference proteome</keyword>
<name>G3APH3_SPAPN</name>
<reference evidence="1 2" key="1">
    <citation type="journal article" date="2011" name="Proc. Natl. Acad. Sci. U.S.A.">
        <title>Comparative genomics of xylose-fermenting fungi for enhanced biofuel production.</title>
        <authorList>
            <person name="Wohlbach D.J."/>
            <person name="Kuo A."/>
            <person name="Sato T.K."/>
            <person name="Potts K.M."/>
            <person name="Salamov A.A."/>
            <person name="LaButti K.M."/>
            <person name="Sun H."/>
            <person name="Clum A."/>
            <person name="Pangilinan J.L."/>
            <person name="Lindquist E.A."/>
            <person name="Lucas S."/>
            <person name="Lapidus A."/>
            <person name="Jin M."/>
            <person name="Gunawan C."/>
            <person name="Balan V."/>
            <person name="Dale B.E."/>
            <person name="Jeffries T.W."/>
            <person name="Zinkel R."/>
            <person name="Barry K.W."/>
            <person name="Grigoriev I.V."/>
            <person name="Gasch A.P."/>
        </authorList>
    </citation>
    <scope>NUCLEOTIDE SEQUENCE [LARGE SCALE GENOMIC DNA]</scope>
    <source>
        <strain evidence="2">NRRL Y-27907 / 11-Y1</strain>
    </source>
</reference>
<evidence type="ECO:0000313" key="1">
    <source>
        <dbReference type="EMBL" id="EGW32144.1"/>
    </source>
</evidence>
<sequence>GYVFTHKDYRGKGLAERCISSAIEYTEREIVKSYVAGNGTTIPDSMNVDSFKNMVLDSDGNVDYELANYYLGKQYFWMLYSGVNTYYQRFGFKGYPLDFYKIPTSLLTKAQEKVIVELIKGSTSDESEKLMGKSLKLLRADNQSDQDIIKFILQTKELQMITELNKLTFHSKLQHSQKSSSSLLNMKDALSMTPKPDSGSSEEFVLGHANSYPSPTMTPPSVQNNQTIPKIAIKPSYETFQWNVRVEQCDAQPKYNPDNPHSVDFTNIQGAIITNELQQRSYYILWNTLMHAQFFILGMGEIKFDTGHPRRRGSSLASLSALNELGGYNFQDLDILFSTAMYVAKQRDHKLEHISVSVNDVPDEIPDAVMYDFFMNYLPMTTSFESQEVNQSVQTKDRGKVELIKNAAKQMEFLPMLKKFGTKNHEFDLDWIYSGMLSWG</sequence>
<accession>G3APH3</accession>
<dbReference type="RefSeq" id="XP_007375420.1">
    <property type="nucleotide sequence ID" value="XM_007375358.1"/>
</dbReference>
<dbReference type="KEGG" id="spaa:SPAPADRAFT_61227"/>
<evidence type="ECO:0000313" key="2">
    <source>
        <dbReference type="Proteomes" id="UP000000709"/>
    </source>
</evidence>
<proteinExistence type="predicted"/>
<dbReference type="GeneID" id="18873785"/>
<dbReference type="Proteomes" id="UP000000709">
    <property type="component" value="Unassembled WGS sequence"/>
</dbReference>
<protein>
    <submittedName>
        <fullName evidence="1">Uncharacterized protein</fullName>
    </submittedName>
</protein>
<dbReference type="EMBL" id="GL996502">
    <property type="protein sequence ID" value="EGW32144.1"/>
    <property type="molecule type" value="Genomic_DNA"/>
</dbReference>
<dbReference type="OMA" id="NELGGYN"/>
<organism evidence="2">
    <name type="scientific">Spathaspora passalidarum (strain NRRL Y-27907 / 11-Y1)</name>
    <dbReference type="NCBI Taxonomy" id="619300"/>
    <lineage>
        <taxon>Eukaryota</taxon>
        <taxon>Fungi</taxon>
        <taxon>Dikarya</taxon>
        <taxon>Ascomycota</taxon>
        <taxon>Saccharomycotina</taxon>
        <taxon>Pichiomycetes</taxon>
        <taxon>Debaryomycetaceae</taxon>
        <taxon>Spathaspora</taxon>
    </lineage>
</organism>